<dbReference type="EC" id="3.4.21.89" evidence="1"/>
<protein>
    <recommendedName>
        <fullName evidence="1">Signal peptidase I</fullName>
        <ecNumber evidence="1">3.4.21.89</ecNumber>
    </recommendedName>
</protein>
<organism evidence="4 5">
    <name type="scientific">Candidatus Gallimonas intestinigallinarum</name>
    <dbReference type="NCBI Taxonomy" id="2838604"/>
    <lineage>
        <taxon>Bacteria</taxon>
        <taxon>Bacillati</taxon>
        <taxon>Bacillota</taxon>
        <taxon>Clostridia</taxon>
        <taxon>Candidatus Gallimonas</taxon>
    </lineage>
</organism>
<evidence type="ECO:0000313" key="4">
    <source>
        <dbReference type="EMBL" id="HIZ25197.1"/>
    </source>
</evidence>
<feature type="transmembrane region" description="Helical" evidence="3">
    <location>
        <begin position="171"/>
        <end position="190"/>
    </location>
</feature>
<comment type="caution">
    <text evidence="4">The sequence shown here is derived from an EMBL/GenBank/DDBJ whole genome shotgun (WGS) entry which is preliminary data.</text>
</comment>
<dbReference type="GO" id="GO:0006465">
    <property type="term" value="P:signal peptide processing"/>
    <property type="evidence" value="ECO:0007669"/>
    <property type="project" value="UniProtKB-UniRule"/>
</dbReference>
<feature type="compositionally biased region" description="Acidic residues" evidence="2">
    <location>
        <begin position="246"/>
        <end position="263"/>
    </location>
</feature>
<evidence type="ECO:0000256" key="2">
    <source>
        <dbReference type="SAM" id="MobiDB-lite"/>
    </source>
</evidence>
<dbReference type="EMBL" id="DXBS01000130">
    <property type="protein sequence ID" value="HIZ25197.1"/>
    <property type="molecule type" value="Genomic_DNA"/>
</dbReference>
<gene>
    <name evidence="4" type="ORF">H9812_07025</name>
</gene>
<dbReference type="NCBIfam" id="TIGR02228">
    <property type="entry name" value="sigpep_I_arch"/>
    <property type="match status" value="1"/>
</dbReference>
<keyword evidence="4" id="KW-0378">Hydrolase</keyword>
<dbReference type="AlphaFoldDB" id="A0A9D2DXQ2"/>
<evidence type="ECO:0000313" key="5">
    <source>
        <dbReference type="Proteomes" id="UP000824044"/>
    </source>
</evidence>
<keyword evidence="3" id="KW-0472">Membrane</keyword>
<dbReference type="Proteomes" id="UP000824044">
    <property type="component" value="Unassembled WGS sequence"/>
</dbReference>
<dbReference type="GO" id="GO:0016020">
    <property type="term" value="C:membrane"/>
    <property type="evidence" value="ECO:0007669"/>
    <property type="project" value="UniProtKB-UniRule"/>
</dbReference>
<accession>A0A9D2DXQ2</accession>
<dbReference type="GO" id="GO:0004252">
    <property type="term" value="F:serine-type endopeptidase activity"/>
    <property type="evidence" value="ECO:0007669"/>
    <property type="project" value="UniProtKB-UniRule"/>
</dbReference>
<evidence type="ECO:0000256" key="1">
    <source>
        <dbReference type="NCBIfam" id="TIGR02228"/>
    </source>
</evidence>
<keyword evidence="3" id="KW-1133">Transmembrane helix</keyword>
<reference evidence="4" key="2">
    <citation type="submission" date="2021-04" db="EMBL/GenBank/DDBJ databases">
        <authorList>
            <person name="Gilroy R."/>
        </authorList>
    </citation>
    <scope>NUCLEOTIDE SEQUENCE</scope>
    <source>
        <strain evidence="4">CHK33-5263</strain>
    </source>
</reference>
<feature type="compositionally biased region" description="Low complexity" evidence="2">
    <location>
        <begin position="229"/>
        <end position="245"/>
    </location>
</feature>
<feature type="transmembrane region" description="Helical" evidence="3">
    <location>
        <begin position="20"/>
        <end position="45"/>
    </location>
</feature>
<dbReference type="InterPro" id="IPR001733">
    <property type="entry name" value="Peptidase_S26B"/>
</dbReference>
<evidence type="ECO:0000256" key="3">
    <source>
        <dbReference type="SAM" id="Phobius"/>
    </source>
</evidence>
<feature type="region of interest" description="Disordered" evidence="2">
    <location>
        <begin position="221"/>
        <end position="269"/>
    </location>
</feature>
<name>A0A9D2DXQ2_9FIRM</name>
<dbReference type="GO" id="GO:0009003">
    <property type="term" value="F:signal peptidase activity"/>
    <property type="evidence" value="ECO:0007669"/>
    <property type="project" value="UniProtKB-EC"/>
</dbReference>
<sequence>MKQNNSQQTTQPAKGNRSGLVTTIVLIVLAVLFVPILIINLTLIVKGSLHDDVPPDIFGVAPLAVASGSMSGDADDCFDEGALIFVDLLEGEEKQSLQEGQVVTYYTGEVFVTHRIISVERAEDGRITGFITKGDANNTDDGVVPVGNVVGLCTGSVAGLGDFALFMQTPMGILVFVGIPVVIFIAFDVIRITLERRRQRAASDGSSAELAQKDEEIRRLRAMLGEQNAAAPAEEAESAPGSEVAAAEEAEEAPAETAESETNPEDKSE</sequence>
<proteinExistence type="predicted"/>
<keyword evidence="3" id="KW-0812">Transmembrane</keyword>
<reference evidence="4" key="1">
    <citation type="journal article" date="2021" name="PeerJ">
        <title>Extensive microbial diversity within the chicken gut microbiome revealed by metagenomics and culture.</title>
        <authorList>
            <person name="Gilroy R."/>
            <person name="Ravi A."/>
            <person name="Getino M."/>
            <person name="Pursley I."/>
            <person name="Horton D.L."/>
            <person name="Alikhan N.F."/>
            <person name="Baker D."/>
            <person name="Gharbi K."/>
            <person name="Hall N."/>
            <person name="Watson M."/>
            <person name="Adriaenssens E.M."/>
            <person name="Foster-Nyarko E."/>
            <person name="Jarju S."/>
            <person name="Secka A."/>
            <person name="Antonio M."/>
            <person name="Oren A."/>
            <person name="Chaudhuri R.R."/>
            <person name="La Ragione R."/>
            <person name="Hildebrand F."/>
            <person name="Pallen M.J."/>
        </authorList>
    </citation>
    <scope>NUCLEOTIDE SEQUENCE</scope>
    <source>
        <strain evidence="4">CHK33-5263</strain>
    </source>
</reference>